<feature type="region of interest" description="Disordered" evidence="1">
    <location>
        <begin position="357"/>
        <end position="388"/>
    </location>
</feature>
<dbReference type="PANTHER" id="PTHR41771:SF1">
    <property type="entry name" value="MEMBRANE PROTEIN"/>
    <property type="match status" value="1"/>
</dbReference>
<reference evidence="3" key="1">
    <citation type="journal article" date="2014" name="Int. J. Syst. Evol. Microbiol.">
        <title>Complete genome of a new Firmicutes species belonging to the dominant human colonic microbiota ('Ruminococcus bicirculans') reveals two chromosomes and a selective capacity to utilize plant glucans.</title>
        <authorList>
            <consortium name="NISC Comparative Sequencing Program"/>
            <person name="Wegmann U."/>
            <person name="Louis P."/>
            <person name="Goesmann A."/>
            <person name="Henrissat B."/>
            <person name="Duncan S.H."/>
            <person name="Flint H.J."/>
        </authorList>
    </citation>
    <scope>NUCLEOTIDE SEQUENCE</scope>
    <source>
        <strain evidence="3">JCM 17590</strain>
    </source>
</reference>
<evidence type="ECO:0000313" key="3">
    <source>
        <dbReference type="EMBL" id="GAA4155153.1"/>
    </source>
</evidence>
<keyword evidence="2" id="KW-1133">Transmembrane helix</keyword>
<evidence type="ECO:0000313" key="4">
    <source>
        <dbReference type="Proteomes" id="UP001415169"/>
    </source>
</evidence>
<feature type="transmembrane region" description="Helical" evidence="2">
    <location>
        <begin position="288"/>
        <end position="310"/>
    </location>
</feature>
<evidence type="ECO:0000256" key="1">
    <source>
        <dbReference type="SAM" id="MobiDB-lite"/>
    </source>
</evidence>
<name>A0ABP7ZE96_9MICO</name>
<feature type="transmembrane region" description="Helical" evidence="2">
    <location>
        <begin position="226"/>
        <end position="247"/>
    </location>
</feature>
<proteinExistence type="predicted"/>
<keyword evidence="2" id="KW-0812">Transmembrane</keyword>
<feature type="transmembrane region" description="Helical" evidence="2">
    <location>
        <begin position="186"/>
        <end position="206"/>
    </location>
</feature>
<dbReference type="InterPro" id="IPR012507">
    <property type="entry name" value="YibE_F"/>
</dbReference>
<organism evidence="3 4">
    <name type="scientific">Gryllotalpicola daejeonensis</name>
    <dbReference type="NCBI Taxonomy" id="993087"/>
    <lineage>
        <taxon>Bacteria</taxon>
        <taxon>Bacillati</taxon>
        <taxon>Actinomycetota</taxon>
        <taxon>Actinomycetes</taxon>
        <taxon>Micrococcales</taxon>
        <taxon>Microbacteriaceae</taxon>
        <taxon>Gryllotalpicola</taxon>
    </lineage>
</organism>
<reference evidence="3" key="2">
    <citation type="submission" date="2023-12" db="EMBL/GenBank/DDBJ databases">
        <authorList>
            <person name="Sun Q."/>
            <person name="Inoue M."/>
        </authorList>
    </citation>
    <scope>NUCLEOTIDE SEQUENCE</scope>
    <source>
        <strain evidence="3">JCM 17590</strain>
    </source>
</reference>
<accession>A0ABP7ZE96</accession>
<feature type="transmembrane region" description="Helical" evidence="2">
    <location>
        <begin position="110"/>
        <end position="127"/>
    </location>
</feature>
<gene>
    <name evidence="3" type="ORF">GCM10022286_03730</name>
</gene>
<keyword evidence="2" id="KW-0472">Membrane</keyword>
<dbReference type="Pfam" id="PF07907">
    <property type="entry name" value="YibE_F"/>
    <property type="match status" value="1"/>
</dbReference>
<dbReference type="Proteomes" id="UP001415169">
    <property type="component" value="Unassembled WGS sequence"/>
</dbReference>
<dbReference type="EMBL" id="BAABBV010000001">
    <property type="protein sequence ID" value="GAA4155153.1"/>
    <property type="molecule type" value="Genomic_DNA"/>
</dbReference>
<sequence length="410" mass="42968">MHWWPDANRVDSVRNLVPFAVSGTKVVHGEVLEVVPSCTGKETSPDLCGDSPVHISDGPHAGTTVKVALTPDVIATGIQPGDHILLLDTSGATNGPTQPLAFYRYDRGSAMLWFAILFGVAVVLVAWRRGVMALVSLGFAGVAVIAFLVPALLSGEPAVPVALAASVAILIAMLYLTHGFSMRTSVALTGALVGLGLSTLFAWLAVTGWRLADLGDESAGLLANNVPWVNVQQLVIASVVLAGLGTLNDVTVTQASALWELRAASPTMTRWQLFWRAMRIGRDHVASTVYTLVFAYLGTALILIVAVQLYGGTARDFVTAEDVAEEIVRALVGGLALVLAMPVTTAIGALVVAEPEPTRRTADDGAGDGRGARQPGRPSEAAPVAPPVTIAVSPTKDDLLRLPENPWDGD</sequence>
<dbReference type="PANTHER" id="PTHR41771">
    <property type="entry name" value="MEMBRANE PROTEIN-RELATED"/>
    <property type="match status" value="1"/>
</dbReference>
<protein>
    <submittedName>
        <fullName evidence="3">YibE/F family protein</fullName>
    </submittedName>
</protein>
<feature type="transmembrane region" description="Helical" evidence="2">
    <location>
        <begin position="134"/>
        <end position="153"/>
    </location>
</feature>
<feature type="transmembrane region" description="Helical" evidence="2">
    <location>
        <begin position="330"/>
        <end position="353"/>
    </location>
</feature>
<comment type="caution">
    <text evidence="3">The sequence shown here is derived from an EMBL/GenBank/DDBJ whole genome shotgun (WGS) entry which is preliminary data.</text>
</comment>
<evidence type="ECO:0000256" key="2">
    <source>
        <dbReference type="SAM" id="Phobius"/>
    </source>
</evidence>
<keyword evidence="4" id="KW-1185">Reference proteome</keyword>
<feature type="transmembrane region" description="Helical" evidence="2">
    <location>
        <begin position="159"/>
        <end position="177"/>
    </location>
</feature>